<dbReference type="InterPro" id="IPR022025">
    <property type="entry name" value="Amidoligase_2"/>
</dbReference>
<proteinExistence type="predicted"/>
<sequence length="476" mass="52970">MVVQVKFVIGNSYSQIPRNQARLSRNGSFRCIHDVTVFVDIVEGNPETIERVTFDLGASFTPSKFISNTAVAIKLPGTGNVVWRYSTRQQMYAAATAKIKISGMGGTTFNGSHGVLLRDEAESSAHRFSIPIVLQEQRRFRPMKMAKLRDGANFGIELELSSPSHINTAMVASHVNSFKRQGQGQSQGNTDNDHVLTFNEWSAGRDTSRSWKLVPDGSIVCNRAQPDCNRFELVSPILSGGVGLSTVSKILKGLDSMPTNSKLKVNKSMGFHVHVDVSGFSTSQLIKICQQFIKYEDLLDTFMPMSRRTSSKSDAYFQSNRRSVEQYIGSSTTTTSSGGGRGAATNRQVHDALGRCPDVESLAHLMNQQGRYYKLNLQNLITGRQPTIEFRQHSATTNYSKVSAWVRFCVMFCYNAARFAEPTPFRQSKSLEDKFDALFIFLIKDRAMRDYFRQRQIELGCGGDGDGCNECEICVG</sequence>
<dbReference type="AlphaFoldDB" id="A0A7S3QJQ5"/>
<evidence type="ECO:0000313" key="1">
    <source>
        <dbReference type="EMBL" id="CAE0479628.1"/>
    </source>
</evidence>
<accession>A0A7S3QJQ5</accession>
<reference evidence="1" key="1">
    <citation type="submission" date="2021-01" db="EMBL/GenBank/DDBJ databases">
        <authorList>
            <person name="Corre E."/>
            <person name="Pelletier E."/>
            <person name="Niang G."/>
            <person name="Scheremetjew M."/>
            <person name="Finn R."/>
            <person name="Kale V."/>
            <person name="Holt S."/>
            <person name="Cochrane G."/>
            <person name="Meng A."/>
            <person name="Brown T."/>
            <person name="Cohen L."/>
        </authorList>
    </citation>
    <scope>NUCLEOTIDE SEQUENCE</scope>
    <source>
        <strain evidence="1">MM31A-1</strain>
    </source>
</reference>
<gene>
    <name evidence="1" type="ORF">CDEB00056_LOCUS24482</name>
</gene>
<dbReference type="Pfam" id="PF12224">
    <property type="entry name" value="Amidoligase_2"/>
    <property type="match status" value="1"/>
</dbReference>
<evidence type="ECO:0008006" key="2">
    <source>
        <dbReference type="Google" id="ProtNLM"/>
    </source>
</evidence>
<protein>
    <recommendedName>
        <fullName evidence="2">Amidoligase enzyme-domain-containing protein</fullName>
    </recommendedName>
</protein>
<dbReference type="PANTHER" id="PTHR36847">
    <property type="entry name" value="AMIDOLIGASE ENZYME"/>
    <property type="match status" value="1"/>
</dbReference>
<dbReference type="EMBL" id="HBIO01031940">
    <property type="protein sequence ID" value="CAE0479628.1"/>
    <property type="molecule type" value="Transcribed_RNA"/>
</dbReference>
<organism evidence="1">
    <name type="scientific">Chaetoceros debilis</name>
    <dbReference type="NCBI Taxonomy" id="122233"/>
    <lineage>
        <taxon>Eukaryota</taxon>
        <taxon>Sar</taxon>
        <taxon>Stramenopiles</taxon>
        <taxon>Ochrophyta</taxon>
        <taxon>Bacillariophyta</taxon>
        <taxon>Coscinodiscophyceae</taxon>
        <taxon>Chaetocerotophycidae</taxon>
        <taxon>Chaetocerotales</taxon>
        <taxon>Chaetocerotaceae</taxon>
        <taxon>Chaetoceros</taxon>
    </lineage>
</organism>
<dbReference type="PANTHER" id="PTHR36847:SF1">
    <property type="entry name" value="AMIDOLIGASE ENZYME"/>
    <property type="match status" value="1"/>
</dbReference>
<name>A0A7S3QJQ5_9STRA</name>